<evidence type="ECO:0000313" key="7">
    <source>
        <dbReference type="EMBL" id="PRP83485.1"/>
    </source>
</evidence>
<dbReference type="GO" id="GO:0005096">
    <property type="term" value="F:GTPase activator activity"/>
    <property type="evidence" value="ECO:0007669"/>
    <property type="project" value="UniProtKB-UniRule"/>
</dbReference>
<comment type="subcellular location">
    <subcellularLocation>
        <location evidence="1 5">Cytoplasm</location>
    </subcellularLocation>
</comment>
<keyword evidence="7" id="KW-0808">Transferase</keyword>
<dbReference type="InterPro" id="IPR001738">
    <property type="entry name" value="Rab_escort"/>
</dbReference>
<dbReference type="Pfam" id="PF00996">
    <property type="entry name" value="GDI"/>
    <property type="match status" value="2"/>
</dbReference>
<dbReference type="InterPro" id="IPR018203">
    <property type="entry name" value="GDP_dissociation_inhibitor"/>
</dbReference>
<evidence type="ECO:0000256" key="6">
    <source>
        <dbReference type="SAM" id="MobiDB-lite"/>
    </source>
</evidence>
<dbReference type="SUPFAM" id="SSF54373">
    <property type="entry name" value="FAD-linked reductases, C-terminal domain"/>
    <property type="match status" value="1"/>
</dbReference>
<dbReference type="AlphaFoldDB" id="A0A2P6NHP7"/>
<proteinExistence type="inferred from homology"/>
<protein>
    <recommendedName>
        <fullName evidence="5">Rab escort protein 1</fullName>
    </recommendedName>
</protein>
<feature type="compositionally biased region" description="Basic and acidic residues" evidence="6">
    <location>
        <begin position="173"/>
        <end position="193"/>
    </location>
</feature>
<dbReference type="GO" id="GO:0005634">
    <property type="term" value="C:nucleus"/>
    <property type="evidence" value="ECO:0007669"/>
    <property type="project" value="TreeGrafter"/>
</dbReference>
<evidence type="ECO:0000256" key="5">
    <source>
        <dbReference type="PIRNR" id="PIRNR016550"/>
    </source>
</evidence>
<name>A0A2P6NHP7_9EUKA</name>
<feature type="compositionally biased region" description="Acidic residues" evidence="6">
    <location>
        <begin position="585"/>
        <end position="597"/>
    </location>
</feature>
<dbReference type="InterPro" id="IPR036188">
    <property type="entry name" value="FAD/NAD-bd_sf"/>
</dbReference>
<dbReference type="GO" id="GO:0005968">
    <property type="term" value="C:Rab-protein geranylgeranyltransferase complex"/>
    <property type="evidence" value="ECO:0007669"/>
    <property type="project" value="UniProtKB-UniRule"/>
</dbReference>
<keyword evidence="8" id="KW-1185">Reference proteome</keyword>
<dbReference type="PRINTS" id="PR00891">
    <property type="entry name" value="RABGDIREP"/>
</dbReference>
<dbReference type="PANTHER" id="PTHR11787:SF4">
    <property type="entry name" value="CHM, RAB ESCORT PROTEIN 1"/>
    <property type="match status" value="1"/>
</dbReference>
<accession>A0A2P6NHP7</accession>
<comment type="caution">
    <text evidence="7">The sequence shown here is derived from an EMBL/GenBank/DDBJ whole genome shotgun (WGS) entry which is preliminary data.</text>
</comment>
<dbReference type="InParanoid" id="A0A2P6NHP7"/>
<dbReference type="GO" id="GO:0016192">
    <property type="term" value="P:vesicle-mediated transport"/>
    <property type="evidence" value="ECO:0007669"/>
    <property type="project" value="TreeGrafter"/>
</dbReference>
<evidence type="ECO:0000256" key="3">
    <source>
        <dbReference type="ARBA" id="ARBA00022468"/>
    </source>
</evidence>
<dbReference type="GO" id="GO:0005829">
    <property type="term" value="C:cytosol"/>
    <property type="evidence" value="ECO:0007669"/>
    <property type="project" value="TreeGrafter"/>
</dbReference>
<dbReference type="EMBL" id="MDYQ01000081">
    <property type="protein sequence ID" value="PRP83485.1"/>
    <property type="molecule type" value="Genomic_DNA"/>
</dbReference>
<dbReference type="Gene3D" id="3.50.50.60">
    <property type="entry name" value="FAD/NAD(P)-binding domain"/>
    <property type="match status" value="1"/>
</dbReference>
<dbReference type="OrthoDB" id="1923006at2759"/>
<comment type="function">
    <text evidence="5">Substrate-binding subunit of the Rab geranylgeranyltransferase (GGTase) complex. Binds unprenylated Rab proteins.</text>
</comment>
<feature type="region of interest" description="Disordered" evidence="6">
    <location>
        <begin position="583"/>
        <end position="618"/>
    </location>
</feature>
<evidence type="ECO:0000256" key="1">
    <source>
        <dbReference type="ARBA" id="ARBA00004496"/>
    </source>
</evidence>
<evidence type="ECO:0000313" key="8">
    <source>
        <dbReference type="Proteomes" id="UP000241769"/>
    </source>
</evidence>
<dbReference type="GO" id="GO:0007264">
    <property type="term" value="P:small GTPase-mediated signal transduction"/>
    <property type="evidence" value="ECO:0007669"/>
    <property type="project" value="UniProtKB-UniRule"/>
</dbReference>
<dbReference type="PANTHER" id="PTHR11787">
    <property type="entry name" value="RAB GDP-DISSOCIATION INHIBITOR"/>
    <property type="match status" value="1"/>
</dbReference>
<dbReference type="Proteomes" id="UP000241769">
    <property type="component" value="Unassembled WGS sequence"/>
</dbReference>
<dbReference type="Gene3D" id="3.30.519.10">
    <property type="entry name" value="Guanine Nucleotide Dissociation Inhibitor, domain 2"/>
    <property type="match status" value="1"/>
</dbReference>
<keyword evidence="3 5" id="KW-0343">GTPase activation</keyword>
<sequence>MRRARVMGGRQGEPWAAVDNHRQHSNVAKDKMEENRDKWLDDTHYDVILLGTGMVESVLAGAVARVGKKILHLDANDFYGFQYSSFNFVGLEELIESQKHGEDEEDNEWSVSPKRGQVELKNAESRLYPLYKYVKKQKTVEKEIPSSSSDTSHENTTEDLNAQNESNPTPVEPSEKTEEEKREEEPKEEKKMVSEIIEVEELVDGNEMEKKSRHFNIDLSPKYLYASGEEVKNIVLAKATTYLEYKSCDAMYTLYESRIQPVPCSKADIFNLKYASLLEKRSLGKFLEYVQKEENLASIDVTQPFLSLLKSQGLNDKLISIIMYSITFAPFHQNRETMTSEEGIHRIKLTVASIGKYGRTPFLVQMYGISELPQAFCRIAAVYGGMYILRRSVRKLLLDERGDYRGIVDTEGQTLTSDRFVANLSYFPKYQKPIRYLSRAVIVTDRSVVDGQENVILTVPPKSEENPILFMQNGPDINVTSSDRYIVHLTCHSVYTAREDLDGVVDQFFHRSTTEEPSHAEKPSMCYVAYFNLPVYARDHSLNLPGNFYLTDDSEAGGVGCGELFRQAEKLFHTFYPSLPFLTVPEEEEEKKEEEKEEEKKEEEKEEQDKEEQEKEER</sequence>
<feature type="region of interest" description="Disordered" evidence="6">
    <location>
        <begin position="141"/>
        <end position="193"/>
    </location>
</feature>
<evidence type="ECO:0000256" key="2">
    <source>
        <dbReference type="ARBA" id="ARBA00005593"/>
    </source>
</evidence>
<gene>
    <name evidence="7" type="ORF">PROFUN_04359</name>
</gene>
<reference evidence="7 8" key="1">
    <citation type="journal article" date="2018" name="Genome Biol. Evol.">
        <title>Multiple Roots of Fruiting Body Formation in Amoebozoa.</title>
        <authorList>
            <person name="Hillmann F."/>
            <person name="Forbes G."/>
            <person name="Novohradska S."/>
            <person name="Ferling I."/>
            <person name="Riege K."/>
            <person name="Groth M."/>
            <person name="Westermann M."/>
            <person name="Marz M."/>
            <person name="Spaller T."/>
            <person name="Winckler T."/>
            <person name="Schaap P."/>
            <person name="Glockner G."/>
        </authorList>
    </citation>
    <scope>NUCLEOTIDE SEQUENCE [LARGE SCALE GENOMIC DNA]</scope>
    <source>
        <strain evidence="7 8">Jena</strain>
    </source>
</reference>
<dbReference type="STRING" id="1890364.A0A2P6NHP7"/>
<dbReference type="SUPFAM" id="SSF51905">
    <property type="entry name" value="FAD/NAD(P)-binding domain"/>
    <property type="match status" value="1"/>
</dbReference>
<dbReference type="Gene3D" id="1.10.405.10">
    <property type="entry name" value="Guanine Nucleotide Dissociation Inhibitor, domain 1"/>
    <property type="match status" value="1"/>
</dbReference>
<dbReference type="GO" id="GO:0005092">
    <property type="term" value="F:GDP-dissociation inhibitor activity"/>
    <property type="evidence" value="ECO:0007669"/>
    <property type="project" value="InterPro"/>
</dbReference>
<dbReference type="GO" id="GO:0006886">
    <property type="term" value="P:intracellular protein transport"/>
    <property type="evidence" value="ECO:0007669"/>
    <property type="project" value="InterPro"/>
</dbReference>
<dbReference type="PIRSF" id="PIRSF016550">
    <property type="entry name" value="Rab_ger_ger_transf_A_euk"/>
    <property type="match status" value="1"/>
</dbReference>
<keyword evidence="4 5" id="KW-0963">Cytoplasm</keyword>
<evidence type="ECO:0000256" key="4">
    <source>
        <dbReference type="ARBA" id="ARBA00022490"/>
    </source>
</evidence>
<comment type="similarity">
    <text evidence="2 5">Belongs to the Rab GDI family.</text>
</comment>
<feature type="compositionally biased region" description="Polar residues" evidence="6">
    <location>
        <begin position="158"/>
        <end position="167"/>
    </location>
</feature>
<dbReference type="FunCoup" id="A0A2P6NHP7">
    <property type="interactions" value="63"/>
</dbReference>
<organism evidence="7 8">
    <name type="scientific">Planoprotostelium fungivorum</name>
    <dbReference type="NCBI Taxonomy" id="1890364"/>
    <lineage>
        <taxon>Eukaryota</taxon>
        <taxon>Amoebozoa</taxon>
        <taxon>Evosea</taxon>
        <taxon>Variosea</taxon>
        <taxon>Cavosteliida</taxon>
        <taxon>Cavosteliaceae</taxon>
        <taxon>Planoprotostelium</taxon>
    </lineage>
</organism>
<dbReference type="GO" id="GO:0016740">
    <property type="term" value="F:transferase activity"/>
    <property type="evidence" value="ECO:0007669"/>
    <property type="project" value="UniProtKB-KW"/>
</dbReference>